<evidence type="ECO:0000313" key="3">
    <source>
        <dbReference type="Proteomes" id="UP000243579"/>
    </source>
</evidence>
<name>A0A1V9ZAP7_ACHHY</name>
<organism evidence="2 3">
    <name type="scientific">Achlya hypogyna</name>
    <name type="common">Oomycete</name>
    <name type="synonym">Protoachlya hypogyna</name>
    <dbReference type="NCBI Taxonomy" id="1202772"/>
    <lineage>
        <taxon>Eukaryota</taxon>
        <taxon>Sar</taxon>
        <taxon>Stramenopiles</taxon>
        <taxon>Oomycota</taxon>
        <taxon>Saprolegniomycetes</taxon>
        <taxon>Saprolegniales</taxon>
        <taxon>Achlyaceae</taxon>
        <taxon>Achlya</taxon>
    </lineage>
</organism>
<dbReference type="EMBL" id="JNBR01000337">
    <property type="protein sequence ID" value="OQR95066.1"/>
    <property type="molecule type" value="Genomic_DNA"/>
</dbReference>
<feature type="compositionally biased region" description="Acidic residues" evidence="1">
    <location>
        <begin position="188"/>
        <end position="204"/>
    </location>
</feature>
<dbReference type="GO" id="GO:0005737">
    <property type="term" value="C:cytoplasm"/>
    <property type="evidence" value="ECO:0007669"/>
    <property type="project" value="TreeGrafter"/>
</dbReference>
<evidence type="ECO:0000313" key="2">
    <source>
        <dbReference type="EMBL" id="OQR95066.1"/>
    </source>
</evidence>
<feature type="region of interest" description="Disordered" evidence="1">
    <location>
        <begin position="183"/>
        <end position="204"/>
    </location>
</feature>
<comment type="caution">
    <text evidence="2">The sequence shown here is derived from an EMBL/GenBank/DDBJ whole genome shotgun (WGS) entry which is preliminary data.</text>
</comment>
<dbReference type="PANTHER" id="PTHR15430:SF1">
    <property type="entry name" value="GLOMULIN"/>
    <property type="match status" value="1"/>
</dbReference>
<protein>
    <submittedName>
        <fullName evidence="2">Uncharacterized protein</fullName>
    </submittedName>
</protein>
<keyword evidence="3" id="KW-1185">Reference proteome</keyword>
<dbReference type="OrthoDB" id="619536at2759"/>
<evidence type="ECO:0000256" key="1">
    <source>
        <dbReference type="SAM" id="MobiDB-lite"/>
    </source>
</evidence>
<gene>
    <name evidence="2" type="ORF">ACHHYP_00482</name>
</gene>
<sequence>METLLRQIRDGADDVYLEAMEKEGLKHVFMEILEMIRVEDAANLTELSRWTNALATVLRGLPPTKRGIYLGDAISMLMRKSSGHEPLDVVVLDFLLALQSILTTTSEAPTAVQDHKKVLYALLSVLGRSPLRYVSAAGDSVFATISTLLEGGHCIIPIEHLLATHAWRQYVRTWRRLVAPCTSHTGEEASDEDDSSEDDDDDASEIQAEVRRVAEARLWAAIPDPLGVKYLGPDLIGSDLGIAVAAYWLCVFEAPLWSTQRAALGPRLLDIVSPYAQLLLNEQTSALKAAGVNMLAVAVNSKAACVEVIAPEQFDDVPTKVIGIEALARREFGRHGYKDLLQNVLTTMVMVSDAATRQATLRVWQQIVDTVAVPSRFHVLSHLSLRCPFPNAAAVVVDRIRSEVARHWNDYYALNGTQVVALVAQLLAPRADSAFVEHTDMYMSGLSLYRFLLLRDKDNATGVHSHTGLPSALRGQLRRLKDLVATEIQLGPVAHAHCPPENSASPLVTLEMAASTTQEATGPPRYDLFRLQLMEGGFDAALAAAVNPP</sequence>
<reference evidence="2 3" key="1">
    <citation type="journal article" date="2014" name="Genome Biol. Evol.">
        <title>The secreted proteins of Achlya hypogyna and Thraustotheca clavata identify the ancestral oomycete secretome and reveal gene acquisitions by horizontal gene transfer.</title>
        <authorList>
            <person name="Misner I."/>
            <person name="Blouin N."/>
            <person name="Leonard G."/>
            <person name="Richards T.A."/>
            <person name="Lane C.E."/>
        </authorList>
    </citation>
    <scope>NUCLEOTIDE SEQUENCE [LARGE SCALE GENOMIC DNA]</scope>
    <source>
        <strain evidence="2 3">ATCC 48635</strain>
    </source>
</reference>
<dbReference type="Pfam" id="PF08568">
    <property type="entry name" value="Kinetochor_Ybp2"/>
    <property type="match status" value="1"/>
</dbReference>
<dbReference type="GO" id="GO:0055105">
    <property type="term" value="F:ubiquitin-protein transferase inhibitor activity"/>
    <property type="evidence" value="ECO:0007669"/>
    <property type="project" value="TreeGrafter"/>
</dbReference>
<accession>A0A1V9ZAP7</accession>
<proteinExistence type="predicted"/>
<dbReference type="PANTHER" id="PTHR15430">
    <property type="entry name" value="GLOMULIN"/>
    <property type="match status" value="1"/>
</dbReference>
<dbReference type="Proteomes" id="UP000243579">
    <property type="component" value="Unassembled WGS sequence"/>
</dbReference>
<dbReference type="STRING" id="1202772.A0A1V9ZAP7"/>
<dbReference type="InterPro" id="IPR013877">
    <property type="entry name" value="YAP-bd/ALF4/Glomulin"/>
</dbReference>
<dbReference type="AlphaFoldDB" id="A0A1V9ZAP7"/>
<dbReference type="InterPro" id="IPR019516">
    <property type="entry name" value="Glomulin/ALF4"/>
</dbReference>